<comment type="similarity">
    <text evidence="1">Belongs to the TRAFAC class OBG-HflX-like GTPase superfamily. OBG GTPase family.</text>
</comment>
<keyword evidence="3" id="KW-0547">Nucleotide-binding</keyword>
<dbReference type="NCBIfam" id="NF008956">
    <property type="entry name" value="PRK12299.1"/>
    <property type="match status" value="1"/>
</dbReference>
<dbReference type="InterPro" id="IPR045086">
    <property type="entry name" value="OBG_GTPase"/>
</dbReference>
<dbReference type="PIRSF" id="PIRSF002401">
    <property type="entry name" value="GTP_bd_Obg/CgtA"/>
    <property type="match status" value="1"/>
</dbReference>
<dbReference type="PANTHER" id="PTHR11702">
    <property type="entry name" value="DEVELOPMENTALLY REGULATED GTP-BINDING PROTEIN-RELATED"/>
    <property type="match status" value="1"/>
</dbReference>
<organism evidence="7 8">
    <name type="scientific">Clavelina lepadiformis</name>
    <name type="common">Light-bulb sea squirt</name>
    <name type="synonym">Ascidia lepadiformis</name>
    <dbReference type="NCBI Taxonomy" id="159417"/>
    <lineage>
        <taxon>Eukaryota</taxon>
        <taxon>Metazoa</taxon>
        <taxon>Chordata</taxon>
        <taxon>Tunicata</taxon>
        <taxon>Ascidiacea</taxon>
        <taxon>Aplousobranchia</taxon>
        <taxon>Clavelinidae</taxon>
        <taxon>Clavelina</taxon>
    </lineage>
</organism>
<dbReference type="InterPro" id="IPR036726">
    <property type="entry name" value="GTP1_OBG_dom_sf"/>
</dbReference>
<dbReference type="NCBIfam" id="TIGR00231">
    <property type="entry name" value="small_GTP"/>
    <property type="match status" value="1"/>
</dbReference>
<dbReference type="CDD" id="cd01898">
    <property type="entry name" value="Obg"/>
    <property type="match status" value="1"/>
</dbReference>
<dbReference type="InterPro" id="IPR027417">
    <property type="entry name" value="P-loop_NTPase"/>
</dbReference>
<feature type="domain" description="Obg" evidence="6">
    <location>
        <begin position="50"/>
        <end position="206"/>
    </location>
</feature>
<dbReference type="Pfam" id="PF01926">
    <property type="entry name" value="MMR_HSR1"/>
    <property type="match status" value="1"/>
</dbReference>
<dbReference type="SUPFAM" id="SSF82051">
    <property type="entry name" value="Obg GTP-binding protein N-terminal domain"/>
    <property type="match status" value="1"/>
</dbReference>
<protein>
    <recommendedName>
        <fullName evidence="9">Mitochondrial ribosome-associated GTPase 2</fullName>
    </recommendedName>
</protein>
<evidence type="ECO:0000313" key="7">
    <source>
        <dbReference type="EMBL" id="CAK8692620.1"/>
    </source>
</evidence>
<dbReference type="HAMAP" id="MF_01454">
    <property type="entry name" value="GTPase_Obg"/>
    <property type="match status" value="1"/>
</dbReference>
<dbReference type="EMBL" id="CAWYQH010000130">
    <property type="protein sequence ID" value="CAK8692620.1"/>
    <property type="molecule type" value="Genomic_DNA"/>
</dbReference>
<dbReference type="InterPro" id="IPR006073">
    <property type="entry name" value="GTP-bd"/>
</dbReference>
<reference evidence="7 8" key="1">
    <citation type="submission" date="2024-02" db="EMBL/GenBank/DDBJ databases">
        <authorList>
            <person name="Daric V."/>
            <person name="Darras S."/>
        </authorList>
    </citation>
    <scope>NUCLEOTIDE SEQUENCE [LARGE SCALE GENOMIC DNA]</scope>
</reference>
<dbReference type="InterPro" id="IPR006169">
    <property type="entry name" value="GTP1_OBG_dom"/>
</dbReference>
<evidence type="ECO:0000259" key="6">
    <source>
        <dbReference type="PROSITE" id="PS51883"/>
    </source>
</evidence>
<keyword evidence="8" id="KW-1185">Reference proteome</keyword>
<dbReference type="InterPro" id="IPR031167">
    <property type="entry name" value="G_OBG"/>
</dbReference>
<evidence type="ECO:0000256" key="1">
    <source>
        <dbReference type="ARBA" id="ARBA00007699"/>
    </source>
</evidence>
<dbReference type="Pfam" id="PF01018">
    <property type="entry name" value="GTP1_OBG"/>
    <property type="match status" value="1"/>
</dbReference>
<keyword evidence="2" id="KW-0690">Ribosome biogenesis</keyword>
<evidence type="ECO:0000256" key="4">
    <source>
        <dbReference type="ARBA" id="ARBA00023134"/>
    </source>
</evidence>
<dbReference type="PROSITE" id="PS51710">
    <property type="entry name" value="G_OBG"/>
    <property type="match status" value="1"/>
</dbReference>
<name>A0ABP0GM26_CLALP</name>
<evidence type="ECO:0000256" key="2">
    <source>
        <dbReference type="ARBA" id="ARBA00022517"/>
    </source>
</evidence>
<dbReference type="PROSITE" id="PS51883">
    <property type="entry name" value="OBG"/>
    <property type="match status" value="1"/>
</dbReference>
<gene>
    <name evidence="7" type="ORF">CVLEPA_LOCUS25873</name>
</gene>
<comment type="caution">
    <text evidence="7">The sequence shown here is derived from an EMBL/GenBank/DDBJ whole genome shotgun (WGS) entry which is preliminary data.</text>
</comment>
<evidence type="ECO:0008006" key="9">
    <source>
        <dbReference type="Google" id="ProtNLM"/>
    </source>
</evidence>
<feature type="domain" description="OBG-type G" evidence="5">
    <location>
        <begin position="207"/>
        <end position="377"/>
    </location>
</feature>
<dbReference type="Gene3D" id="3.40.50.300">
    <property type="entry name" value="P-loop containing nucleotide triphosphate hydrolases"/>
    <property type="match status" value="1"/>
</dbReference>
<dbReference type="SUPFAM" id="SSF52540">
    <property type="entry name" value="P-loop containing nucleoside triphosphate hydrolases"/>
    <property type="match status" value="1"/>
</dbReference>
<proteinExistence type="inferred from homology"/>
<evidence type="ECO:0000259" key="5">
    <source>
        <dbReference type="PROSITE" id="PS51710"/>
    </source>
</evidence>
<dbReference type="InterPro" id="IPR014100">
    <property type="entry name" value="GTP-bd_Obg/CgtA"/>
</dbReference>
<dbReference type="Gene3D" id="2.70.210.12">
    <property type="entry name" value="GTP1/OBG domain"/>
    <property type="match status" value="1"/>
</dbReference>
<dbReference type="PANTHER" id="PTHR11702:SF31">
    <property type="entry name" value="MITOCHONDRIAL RIBOSOME-ASSOCIATED GTPASE 2"/>
    <property type="match status" value="1"/>
</dbReference>
<accession>A0ABP0GM26</accession>
<evidence type="ECO:0000313" key="8">
    <source>
        <dbReference type="Proteomes" id="UP001642483"/>
    </source>
</evidence>
<sequence length="394" mass="43554">MLEMKLLSSMKLLQSAIVNLSRNFGWSCQQCGKQKVTSSKPNLTEKQLYKKFVDEKRIIVNAGKGGDGKSCFLRDKITAFGGPCGGNGGRGGDVIIVAEKHCKTLAHLKTQYHSQSGKDGGTKEGAGRDGKSIVIQVPLGTLVRCYETEEVLADLSKDGDDYLACTGGVGGKGNQFFVSSVNTTPQQCTSGMSGETAELWVEMRTLAHAGLVGFPNAGKSTLLRALTKARPAVAAYAFTTLTPHVGIMHFEDFTQIAIADTPGIIEGAHRNRGRGIRFLKHIERCRFLLYVIDLTMPDPWKQIEQMQYEFEHFNFSLSKRPGIVLANKVDLPGATEMFLKLKREIDKLEKSLEVLPVSGKTGQYIEDVILKIREKYDIDMAERKQYGRTIPLEW</sequence>
<dbReference type="NCBIfam" id="TIGR02729">
    <property type="entry name" value="Obg_CgtA"/>
    <property type="match status" value="1"/>
</dbReference>
<dbReference type="PRINTS" id="PR00326">
    <property type="entry name" value="GTP1OBG"/>
</dbReference>
<dbReference type="InterPro" id="IPR005225">
    <property type="entry name" value="Small_GTP-bd"/>
</dbReference>
<evidence type="ECO:0000256" key="3">
    <source>
        <dbReference type="ARBA" id="ARBA00022741"/>
    </source>
</evidence>
<dbReference type="Proteomes" id="UP001642483">
    <property type="component" value="Unassembled WGS sequence"/>
</dbReference>
<keyword evidence="4" id="KW-0342">GTP-binding</keyword>